<dbReference type="Pfam" id="PF18731">
    <property type="entry name" value="HEPN_Swt1"/>
    <property type="match status" value="1"/>
</dbReference>
<gene>
    <name evidence="2" type="ORF">IAD06_05305</name>
</gene>
<evidence type="ECO:0000313" key="2">
    <source>
        <dbReference type="EMBL" id="HIT39436.1"/>
    </source>
</evidence>
<reference evidence="2" key="2">
    <citation type="journal article" date="2021" name="PeerJ">
        <title>Extensive microbial diversity within the chicken gut microbiome revealed by metagenomics and culture.</title>
        <authorList>
            <person name="Gilroy R."/>
            <person name="Ravi A."/>
            <person name="Getino M."/>
            <person name="Pursley I."/>
            <person name="Horton D.L."/>
            <person name="Alikhan N.F."/>
            <person name="Baker D."/>
            <person name="Gharbi K."/>
            <person name="Hall N."/>
            <person name="Watson M."/>
            <person name="Adriaenssens E.M."/>
            <person name="Foster-Nyarko E."/>
            <person name="Jarju S."/>
            <person name="Secka A."/>
            <person name="Antonio M."/>
            <person name="Oren A."/>
            <person name="Chaudhuri R.R."/>
            <person name="La Ragione R."/>
            <person name="Hildebrand F."/>
            <person name="Pallen M.J."/>
        </authorList>
    </citation>
    <scope>NUCLEOTIDE SEQUENCE</scope>
    <source>
        <strain evidence="2">21143</strain>
    </source>
</reference>
<feature type="domain" description="Swt1-like HEPN" evidence="1">
    <location>
        <begin position="137"/>
        <end position="260"/>
    </location>
</feature>
<name>A0A9D1GER8_9BACT</name>
<reference evidence="2" key="1">
    <citation type="submission" date="2020-10" db="EMBL/GenBank/DDBJ databases">
        <authorList>
            <person name="Gilroy R."/>
        </authorList>
    </citation>
    <scope>NUCLEOTIDE SEQUENCE</scope>
    <source>
        <strain evidence="2">21143</strain>
    </source>
</reference>
<comment type="caution">
    <text evidence="2">The sequence shown here is derived from an EMBL/GenBank/DDBJ whole genome shotgun (WGS) entry which is preliminary data.</text>
</comment>
<organism evidence="2 3">
    <name type="scientific">Candidatus Caccoplasma intestinavium</name>
    <dbReference type="NCBI Taxonomy" id="2840716"/>
    <lineage>
        <taxon>Bacteria</taxon>
        <taxon>Pseudomonadati</taxon>
        <taxon>Bacteroidota</taxon>
        <taxon>Bacteroidia</taxon>
        <taxon>Bacteroidales</taxon>
        <taxon>Bacteroidaceae</taxon>
        <taxon>Bacteroidaceae incertae sedis</taxon>
        <taxon>Candidatus Caccoplasma</taxon>
    </lineage>
</organism>
<dbReference type="EMBL" id="DVKT01000039">
    <property type="protein sequence ID" value="HIT39436.1"/>
    <property type="molecule type" value="Genomic_DNA"/>
</dbReference>
<evidence type="ECO:0000313" key="3">
    <source>
        <dbReference type="Proteomes" id="UP000886722"/>
    </source>
</evidence>
<dbReference type="InterPro" id="IPR041650">
    <property type="entry name" value="HEPN_Swt1"/>
</dbReference>
<proteinExistence type="predicted"/>
<protein>
    <recommendedName>
        <fullName evidence="1">Swt1-like HEPN domain-containing protein</fullName>
    </recommendedName>
</protein>
<dbReference type="AlphaFoldDB" id="A0A9D1GER8"/>
<accession>A0A9D1GER8</accession>
<dbReference type="Proteomes" id="UP000886722">
    <property type="component" value="Unassembled WGS sequence"/>
</dbReference>
<evidence type="ECO:0000259" key="1">
    <source>
        <dbReference type="Pfam" id="PF18731"/>
    </source>
</evidence>
<sequence>MMKLKFDDFCKASEIAFQKKKIDAAVLIIWYHQKVSNRNSISINEINNYFKQAHLPEYNKFRLSEHLRLDKRITKGENGNYKLNRAILEVLDQKFNHLFEDETKVQLQISLENTPFLENTDIENAHKMAELYLIIFCFENSARHFILKIFSSNFGEDWWNIIKNTDFKKKVEERMSREQKLKWICQRGTSPLFYLDWSDLLKIIRKYENLFTPFIADLKFIELRFEELERVRNIIAHNGIIPDKNDINRLILYFQDWCKQLKELSI</sequence>